<dbReference type="PIRSF" id="PIRSF036704">
    <property type="entry name" value="UCP036704"/>
    <property type="match status" value="1"/>
</dbReference>
<gene>
    <name evidence="1" type="ORF">IT775_00065</name>
</gene>
<organism evidence="1 2">
    <name type="scientific">Thalassovita aquimarina</name>
    <dbReference type="NCBI Taxonomy" id="2785917"/>
    <lineage>
        <taxon>Bacteria</taxon>
        <taxon>Pseudomonadati</taxon>
        <taxon>Pseudomonadota</taxon>
        <taxon>Alphaproteobacteria</taxon>
        <taxon>Rhodobacterales</taxon>
        <taxon>Roseobacteraceae</taxon>
        <taxon>Thalassovita</taxon>
    </lineage>
</organism>
<name>A0ABS5HKF2_9RHOB</name>
<keyword evidence="2" id="KW-1185">Reference proteome</keyword>
<dbReference type="PROSITE" id="PS51318">
    <property type="entry name" value="TAT"/>
    <property type="match status" value="1"/>
</dbReference>
<dbReference type="InterPro" id="IPR014177">
    <property type="entry name" value="Formate_DH_TAT-contain"/>
</dbReference>
<sequence>MKESDKKKAPSRRDFLKIATTTAPAAAALVATGGTAEAAVADPKTSGLQDTANTRAYYQSARF</sequence>
<protein>
    <submittedName>
        <fullName evidence="1">Twin-arginine translocation pathway signal protein</fullName>
    </submittedName>
</protein>
<evidence type="ECO:0000313" key="2">
    <source>
        <dbReference type="Proteomes" id="UP001195941"/>
    </source>
</evidence>
<comment type="caution">
    <text evidence="1">The sequence shown here is derived from an EMBL/GenBank/DDBJ whole genome shotgun (WGS) entry which is preliminary data.</text>
</comment>
<dbReference type="RefSeq" id="WP_212699032.1">
    <property type="nucleotide sequence ID" value="NZ_JADMKU010000001.1"/>
</dbReference>
<reference evidence="1 2" key="1">
    <citation type="journal article" date="2021" name="Arch. Microbiol.">
        <title>Thalassobius aquimarinus sp. nov., isolated from the Sea of Japan seashore.</title>
        <authorList>
            <person name="Kurilenko V.V."/>
            <person name="Romanenko L.A."/>
            <person name="Chernysheva N.Y."/>
            <person name="Velansky P.V."/>
            <person name="Tekutyeva L.A."/>
            <person name="Isaeva M.P."/>
            <person name="Mikhailov V.V."/>
        </authorList>
    </citation>
    <scope>NUCLEOTIDE SEQUENCE [LARGE SCALE GENOMIC DNA]</scope>
    <source>
        <strain evidence="1 2">KMM 8518</strain>
    </source>
</reference>
<dbReference type="EMBL" id="JADMKU010000001">
    <property type="protein sequence ID" value="MBR9649515.1"/>
    <property type="molecule type" value="Genomic_DNA"/>
</dbReference>
<proteinExistence type="predicted"/>
<accession>A0ABS5HKF2</accession>
<dbReference type="Proteomes" id="UP001195941">
    <property type="component" value="Unassembled WGS sequence"/>
</dbReference>
<dbReference type="InterPro" id="IPR006311">
    <property type="entry name" value="TAT_signal"/>
</dbReference>
<evidence type="ECO:0000313" key="1">
    <source>
        <dbReference type="EMBL" id="MBR9649515.1"/>
    </source>
</evidence>